<dbReference type="SUPFAM" id="SSF48371">
    <property type="entry name" value="ARM repeat"/>
    <property type="match status" value="1"/>
</dbReference>
<dbReference type="GeneID" id="125177845"/>
<keyword evidence="4" id="KW-0732">Signal</keyword>
<dbReference type="Gene3D" id="1.25.10.10">
    <property type="entry name" value="Leucine-rich Repeat Variant"/>
    <property type="match status" value="1"/>
</dbReference>
<dbReference type="PANTHER" id="PTHR10170">
    <property type="entry name" value="HUNTINGTON DISEASE PROTEIN"/>
    <property type="match status" value="1"/>
</dbReference>
<dbReference type="InterPro" id="IPR024613">
    <property type="entry name" value="Huntingtin_N_HEAT_rpt-2"/>
</dbReference>
<dbReference type="KEGG" id="hazt:125177845"/>
<gene>
    <name evidence="6" type="primary">LOC125177845</name>
</gene>
<feature type="compositionally biased region" description="Low complexity" evidence="3">
    <location>
        <begin position="177"/>
        <end position="187"/>
    </location>
</feature>
<dbReference type="Proteomes" id="UP000694843">
    <property type="component" value="Unplaced"/>
</dbReference>
<sequence>MPPLLLWQHTPPLLPLLQPLLTAAAHPYWLVRVEACALLGALPLAHVDHLQRGDGPHGGVGDSPRVLGALGGKPPAGGSFSHLVLTSALLPRLADADARVRSAACAALVRLVSVGLLLGDLLGVCGASQLLPGYLLPSPTRLDGCWSEVGGAALAPPYDALVARLREQQRRTSSPRGGASATGGADSAPPPDALELLRRQHVDDSLSRLVHLLTTTLFTTTNKIMKGGCVQALSELAHAYPPVLYLSLIHI</sequence>
<feature type="chain" id="PRO_5037539222" evidence="4">
    <location>
        <begin position="25"/>
        <end position="251"/>
    </location>
</feature>
<protein>
    <submittedName>
        <fullName evidence="6">Uncharacterized protein LOC125177845</fullName>
    </submittedName>
</protein>
<evidence type="ECO:0000256" key="3">
    <source>
        <dbReference type="SAM" id="MobiDB-lite"/>
    </source>
</evidence>
<name>A0A979FH84_HYAAZ</name>
<feature type="region of interest" description="Disordered" evidence="3">
    <location>
        <begin position="167"/>
        <end position="192"/>
    </location>
</feature>
<comment type="similarity">
    <text evidence="2">Belongs to the huntingtin family.</text>
</comment>
<dbReference type="AlphaFoldDB" id="A0A979FH84"/>
<evidence type="ECO:0000256" key="1">
    <source>
        <dbReference type="ARBA" id="ARBA00002907"/>
    </source>
</evidence>
<accession>A0A979FH84</accession>
<evidence type="ECO:0000313" key="5">
    <source>
        <dbReference type="Proteomes" id="UP000694843"/>
    </source>
</evidence>
<dbReference type="InterPro" id="IPR016024">
    <property type="entry name" value="ARM-type_fold"/>
</dbReference>
<proteinExistence type="inferred from homology"/>
<dbReference type="PANTHER" id="PTHR10170:SF10">
    <property type="entry name" value="HUNTINGTIN"/>
    <property type="match status" value="1"/>
</dbReference>
<dbReference type="RefSeq" id="XP_047736300.1">
    <property type="nucleotide sequence ID" value="XM_047880344.1"/>
</dbReference>
<dbReference type="Pfam" id="PF12372">
    <property type="entry name" value="Htt_N-HEAT"/>
    <property type="match status" value="1"/>
</dbReference>
<evidence type="ECO:0000313" key="6">
    <source>
        <dbReference type="RefSeq" id="XP_047736300.1"/>
    </source>
</evidence>
<dbReference type="InterPro" id="IPR011989">
    <property type="entry name" value="ARM-like"/>
</dbReference>
<evidence type="ECO:0000256" key="4">
    <source>
        <dbReference type="SAM" id="SignalP"/>
    </source>
</evidence>
<keyword evidence="5" id="KW-1185">Reference proteome</keyword>
<evidence type="ECO:0000256" key="2">
    <source>
        <dbReference type="ARBA" id="ARBA00007153"/>
    </source>
</evidence>
<dbReference type="GO" id="GO:0005737">
    <property type="term" value="C:cytoplasm"/>
    <property type="evidence" value="ECO:0007669"/>
    <property type="project" value="TreeGrafter"/>
</dbReference>
<dbReference type="InterPro" id="IPR028426">
    <property type="entry name" value="Huntingtin_fam"/>
</dbReference>
<organism evidence="5 6">
    <name type="scientific">Hyalella azteca</name>
    <name type="common">Amphipod</name>
    <dbReference type="NCBI Taxonomy" id="294128"/>
    <lineage>
        <taxon>Eukaryota</taxon>
        <taxon>Metazoa</taxon>
        <taxon>Ecdysozoa</taxon>
        <taxon>Arthropoda</taxon>
        <taxon>Crustacea</taxon>
        <taxon>Multicrustacea</taxon>
        <taxon>Malacostraca</taxon>
        <taxon>Eumalacostraca</taxon>
        <taxon>Peracarida</taxon>
        <taxon>Amphipoda</taxon>
        <taxon>Senticaudata</taxon>
        <taxon>Talitrida</taxon>
        <taxon>Talitroidea</taxon>
        <taxon>Hyalellidae</taxon>
        <taxon>Hyalella</taxon>
    </lineage>
</organism>
<comment type="function">
    <text evidence="1">May play a role in microtubule-mediated transport or vesicle function.</text>
</comment>
<reference evidence="6" key="1">
    <citation type="submission" date="2025-08" db="UniProtKB">
        <authorList>
            <consortium name="RefSeq"/>
        </authorList>
    </citation>
    <scope>IDENTIFICATION</scope>
    <source>
        <tissue evidence="6">Whole organism</tissue>
    </source>
</reference>
<feature type="signal peptide" evidence="4">
    <location>
        <begin position="1"/>
        <end position="24"/>
    </location>
</feature>